<dbReference type="Proteomes" id="UP000682733">
    <property type="component" value="Unassembled WGS sequence"/>
</dbReference>
<feature type="non-terminal residue" evidence="2">
    <location>
        <position position="1"/>
    </location>
</feature>
<evidence type="ECO:0000313" key="3">
    <source>
        <dbReference type="Proteomes" id="UP000682733"/>
    </source>
</evidence>
<evidence type="ECO:0000313" key="1">
    <source>
        <dbReference type="EMBL" id="CAF1267517.1"/>
    </source>
</evidence>
<dbReference type="EMBL" id="CAJOBA010039175">
    <property type="protein sequence ID" value="CAF4073382.1"/>
    <property type="molecule type" value="Genomic_DNA"/>
</dbReference>
<dbReference type="Proteomes" id="UP000677228">
    <property type="component" value="Unassembled WGS sequence"/>
</dbReference>
<name>A0A8S2PYJ0_9BILA</name>
<dbReference type="AlphaFoldDB" id="A0A8S2PYJ0"/>
<evidence type="ECO:0000313" key="2">
    <source>
        <dbReference type="EMBL" id="CAF4073382.1"/>
    </source>
</evidence>
<dbReference type="EMBL" id="CAJNOK010017618">
    <property type="protein sequence ID" value="CAF1267517.1"/>
    <property type="molecule type" value="Genomic_DNA"/>
</dbReference>
<reference evidence="2" key="1">
    <citation type="submission" date="2021-02" db="EMBL/GenBank/DDBJ databases">
        <authorList>
            <person name="Nowell W R."/>
        </authorList>
    </citation>
    <scope>NUCLEOTIDE SEQUENCE</scope>
</reference>
<sequence length="179" mass="20430">KIQWGCGIRPEIVRDADNPGYWVNSSYCPIHLHLKNPKQPQVLDDAEYDDIDCNVSRLDRYSKNLTKSQFENWRKAMTEEKTNMYSKMFVLLSLKASTGEVLSVNRTPNSSHWCGPPAPIAEKESKELLYAVNGVFVLTREPPEVINRFQVGTMFVRKALTSSEIPYLGSSPWCFLAEL</sequence>
<gene>
    <name evidence="1" type="ORF">OVA965_LOCUS27026</name>
    <name evidence="2" type="ORF">TMI583_LOCUS27767</name>
</gene>
<accession>A0A8S2PYJ0</accession>
<proteinExistence type="predicted"/>
<organism evidence="2 3">
    <name type="scientific">Didymodactylos carnosus</name>
    <dbReference type="NCBI Taxonomy" id="1234261"/>
    <lineage>
        <taxon>Eukaryota</taxon>
        <taxon>Metazoa</taxon>
        <taxon>Spiralia</taxon>
        <taxon>Gnathifera</taxon>
        <taxon>Rotifera</taxon>
        <taxon>Eurotatoria</taxon>
        <taxon>Bdelloidea</taxon>
        <taxon>Philodinida</taxon>
        <taxon>Philodinidae</taxon>
        <taxon>Didymodactylos</taxon>
    </lineage>
</organism>
<comment type="caution">
    <text evidence="2">The sequence shown here is derived from an EMBL/GenBank/DDBJ whole genome shotgun (WGS) entry which is preliminary data.</text>
</comment>
<protein>
    <submittedName>
        <fullName evidence="2">Uncharacterized protein</fullName>
    </submittedName>
</protein>